<evidence type="ECO:0000313" key="2">
    <source>
        <dbReference type="Proteomes" id="UP000033054"/>
    </source>
</evidence>
<sequence>MSLEEEIAINQFGQGALSEADMLNAFAQLDAPQQRKRFIQLYLHVASQKLAASDVDQALSNCSLTTEDPVNKYLNLAYFKVGSKGIIYTPYTEEPPEGDLVKPYKVLLYVFKANYQRRYAVEKDNSTMWWYQDFSKSKTAQDLLDTHRRLAEEIYANASFRTEFMTMAKLWHTYYDMMQTLRQEPPAEPKTRFDFIRYDQIEHDPTWTAANDRMRACALLRSSVEKALFKQYGQDIDEIRRLTLDVINRHMHETYSSGIDEYIGY</sequence>
<protein>
    <submittedName>
        <fullName evidence="1">Uncharacterized protein</fullName>
    </submittedName>
</protein>
<dbReference type="KEGG" id="srd:SD10_12745"/>
<dbReference type="OrthoDB" id="1376919at2"/>
<dbReference type="RefSeq" id="WP_046574133.1">
    <property type="nucleotide sequence ID" value="NZ_CP010429.1"/>
</dbReference>
<proteinExistence type="predicted"/>
<accession>A0A0E3V767</accession>
<dbReference type="InterPro" id="IPR046002">
    <property type="entry name" value="DUF5958"/>
</dbReference>
<organism evidence="1 2">
    <name type="scientific">Spirosoma radiotolerans</name>
    <dbReference type="NCBI Taxonomy" id="1379870"/>
    <lineage>
        <taxon>Bacteria</taxon>
        <taxon>Pseudomonadati</taxon>
        <taxon>Bacteroidota</taxon>
        <taxon>Cytophagia</taxon>
        <taxon>Cytophagales</taxon>
        <taxon>Cytophagaceae</taxon>
        <taxon>Spirosoma</taxon>
    </lineage>
</organism>
<dbReference type="HOGENOM" id="CLU_1102268_0_0_10"/>
<evidence type="ECO:0000313" key="1">
    <source>
        <dbReference type="EMBL" id="AKD55637.1"/>
    </source>
</evidence>
<gene>
    <name evidence="1" type="ORF">SD10_12745</name>
</gene>
<reference evidence="1 2" key="1">
    <citation type="journal article" date="2014" name="Curr. Microbiol.">
        <title>Spirosoma radiotolerans sp. nov., a gamma-radiation-resistant bacterium isolated from gamma ray-irradiated soil.</title>
        <authorList>
            <person name="Lee J.J."/>
            <person name="Srinivasan S."/>
            <person name="Lim S."/>
            <person name="Joe M."/>
            <person name="Im S."/>
            <person name="Bae S.I."/>
            <person name="Park K.R."/>
            <person name="Han J.H."/>
            <person name="Park S.H."/>
            <person name="Joo B.M."/>
            <person name="Park S.J."/>
            <person name="Kim M.K."/>
        </authorList>
    </citation>
    <scope>NUCLEOTIDE SEQUENCE [LARGE SCALE GENOMIC DNA]</scope>
    <source>
        <strain evidence="1 2">DG5A</strain>
    </source>
</reference>
<name>A0A0E3V767_9BACT</name>
<keyword evidence="2" id="KW-1185">Reference proteome</keyword>
<dbReference type="Pfam" id="PF19383">
    <property type="entry name" value="DUF5958"/>
    <property type="match status" value="1"/>
</dbReference>
<dbReference type="AlphaFoldDB" id="A0A0E3V767"/>
<dbReference type="EMBL" id="CP010429">
    <property type="protein sequence ID" value="AKD55637.1"/>
    <property type="molecule type" value="Genomic_DNA"/>
</dbReference>
<dbReference type="Proteomes" id="UP000033054">
    <property type="component" value="Chromosome"/>
</dbReference>
<dbReference type="PATRIC" id="fig|1379870.5.peg.2767"/>